<reference evidence="5 6" key="1">
    <citation type="journal article" date="2016" name="Int. J. Syst. Evol. Microbiol.">
        <title>Labrenzia salina sp. nov., isolated from the rhizosphere of the halophyte Arthrocnemum macrostachyum.</title>
        <authorList>
            <person name="Camacho M."/>
            <person name="Redondo-Gomez S."/>
            <person name="Rodriguez-Llorente I."/>
            <person name="Rohde M."/>
            <person name="Sproer C."/>
            <person name="Schumann P."/>
            <person name="Klenk H.P."/>
            <person name="Montero-Calasanz M.D.C."/>
        </authorList>
    </citation>
    <scope>NUCLEOTIDE SEQUENCE [LARGE SCALE GENOMIC DNA]</scope>
    <source>
        <strain evidence="5 6">DSM 29163</strain>
    </source>
</reference>
<dbReference type="Gene3D" id="3.40.50.720">
    <property type="entry name" value="NAD(P)-binding Rossmann-like Domain"/>
    <property type="match status" value="1"/>
</dbReference>
<dbReference type="Pfam" id="PF00106">
    <property type="entry name" value="adh_short"/>
    <property type="match status" value="1"/>
</dbReference>
<dbReference type="SMART" id="SM00822">
    <property type="entry name" value="PKS_KR"/>
    <property type="match status" value="1"/>
</dbReference>
<feature type="domain" description="Ketoreductase" evidence="4">
    <location>
        <begin position="9"/>
        <end position="189"/>
    </location>
</feature>
<dbReference type="SUPFAM" id="SSF51735">
    <property type="entry name" value="NAD(P)-binding Rossmann-fold domains"/>
    <property type="match status" value="1"/>
</dbReference>
<comment type="caution">
    <text evidence="5">The sequence shown here is derived from an EMBL/GenBank/DDBJ whole genome shotgun (WGS) entry which is preliminary data.</text>
</comment>
<accession>A0ABT3QWQ3</accession>
<dbReference type="InterPro" id="IPR057326">
    <property type="entry name" value="KR_dom"/>
</dbReference>
<dbReference type="RefSeq" id="WP_265961056.1">
    <property type="nucleotide sequence ID" value="NZ_JAPEVI010000002.1"/>
</dbReference>
<evidence type="ECO:0000256" key="3">
    <source>
        <dbReference type="RuleBase" id="RU000363"/>
    </source>
</evidence>
<organism evidence="5 6">
    <name type="scientific">Roseibium salinum</name>
    <dbReference type="NCBI Taxonomy" id="1604349"/>
    <lineage>
        <taxon>Bacteria</taxon>
        <taxon>Pseudomonadati</taxon>
        <taxon>Pseudomonadota</taxon>
        <taxon>Alphaproteobacteria</taxon>
        <taxon>Hyphomicrobiales</taxon>
        <taxon>Stappiaceae</taxon>
        <taxon>Roseibium</taxon>
    </lineage>
</organism>
<dbReference type="PANTHER" id="PTHR44196:SF1">
    <property type="entry name" value="DEHYDROGENASE_REDUCTASE SDR FAMILY MEMBER 7B"/>
    <property type="match status" value="1"/>
</dbReference>
<evidence type="ECO:0000313" key="5">
    <source>
        <dbReference type="EMBL" id="MCX2721356.1"/>
    </source>
</evidence>
<dbReference type="PRINTS" id="PR00080">
    <property type="entry name" value="SDRFAMILY"/>
</dbReference>
<keyword evidence="2" id="KW-0560">Oxidoreductase</keyword>
<gene>
    <name evidence="5" type="ORF">ON753_02900</name>
</gene>
<dbReference type="InterPro" id="IPR002347">
    <property type="entry name" value="SDR_fam"/>
</dbReference>
<dbReference type="InterPro" id="IPR036291">
    <property type="entry name" value="NAD(P)-bd_dom_sf"/>
</dbReference>
<name>A0ABT3QWQ3_9HYPH</name>
<dbReference type="Proteomes" id="UP001300261">
    <property type="component" value="Unassembled WGS sequence"/>
</dbReference>
<evidence type="ECO:0000313" key="6">
    <source>
        <dbReference type="Proteomes" id="UP001300261"/>
    </source>
</evidence>
<sequence>MTSGQARWNTVWITGASSGIGHELARLMAGKARHIAISARSEDKLSALAAQTPTAAAYPLDVTDAGAVAACAASIESDCGAIDLAILNAGAWSIMSVDEFDLNRVREGVEVNLMGVMNALNALLPPMLARGSGHIAIVASLAGYRGLPRSLAYGPTKAALINLAETLRTELEPRGITMSIINPGFVDTPMTRGNPFPMPGLMSARDAAERIVAGLERGKFEIAFPFGFACVMKMLGHLPNWAYFRMIKMLVWKSR</sequence>
<evidence type="ECO:0000256" key="2">
    <source>
        <dbReference type="ARBA" id="ARBA00023002"/>
    </source>
</evidence>
<evidence type="ECO:0000259" key="4">
    <source>
        <dbReference type="SMART" id="SM00822"/>
    </source>
</evidence>
<dbReference type="PANTHER" id="PTHR44196">
    <property type="entry name" value="DEHYDROGENASE/REDUCTASE SDR FAMILY MEMBER 7B"/>
    <property type="match status" value="1"/>
</dbReference>
<dbReference type="PRINTS" id="PR00081">
    <property type="entry name" value="GDHRDH"/>
</dbReference>
<dbReference type="EMBL" id="JAPEVI010000002">
    <property type="protein sequence ID" value="MCX2721356.1"/>
    <property type="molecule type" value="Genomic_DNA"/>
</dbReference>
<protein>
    <submittedName>
        <fullName evidence="5">SDR family NAD(P)-dependent oxidoreductase</fullName>
    </submittedName>
</protein>
<comment type="similarity">
    <text evidence="1 3">Belongs to the short-chain dehydrogenases/reductases (SDR) family.</text>
</comment>
<proteinExistence type="inferred from homology"/>
<keyword evidence="6" id="KW-1185">Reference proteome</keyword>
<evidence type="ECO:0000256" key="1">
    <source>
        <dbReference type="ARBA" id="ARBA00006484"/>
    </source>
</evidence>